<gene>
    <name evidence="2" type="ORF">G5635_22715</name>
</gene>
<evidence type="ECO:0000313" key="2">
    <source>
        <dbReference type="EMBL" id="NGF45198.1"/>
    </source>
</evidence>
<dbReference type="AlphaFoldDB" id="A0A6G4MVK0"/>
<feature type="region of interest" description="Disordered" evidence="1">
    <location>
        <begin position="67"/>
        <end position="91"/>
    </location>
</feature>
<reference evidence="2" key="1">
    <citation type="submission" date="2020-02" db="EMBL/GenBank/DDBJ databases">
        <title>WGS of Carbapenem-Resistant Enterobacteriaceae.</title>
        <authorList>
            <person name="Tokajian S."/>
            <person name="El Chaar M."/>
            <person name="El Khoury M."/>
        </authorList>
    </citation>
    <scope>NUCLEOTIDE SEQUENCE</scope>
    <source>
        <strain evidence="2">EHM_71</strain>
    </source>
</reference>
<name>A0A6G4MVK0_9ENTR</name>
<comment type="caution">
    <text evidence="2">The sequence shown here is derived from an EMBL/GenBank/DDBJ whole genome shotgun (WGS) entry which is preliminary data.</text>
</comment>
<evidence type="ECO:0000256" key="1">
    <source>
        <dbReference type="SAM" id="MobiDB-lite"/>
    </source>
</evidence>
<organism evidence="2">
    <name type="scientific">Enterobacter hormaechei</name>
    <dbReference type="NCBI Taxonomy" id="158836"/>
    <lineage>
        <taxon>Bacteria</taxon>
        <taxon>Pseudomonadati</taxon>
        <taxon>Pseudomonadota</taxon>
        <taxon>Gammaproteobacteria</taxon>
        <taxon>Enterobacterales</taxon>
        <taxon>Enterobacteriaceae</taxon>
        <taxon>Enterobacter</taxon>
        <taxon>Enterobacter cloacae complex</taxon>
    </lineage>
</organism>
<accession>A0A6G4MVK0</accession>
<proteinExistence type="predicted"/>
<sequence>LEGLGLGRYEARERADVFRRFNTMMVEEMVKGENDATSRAAVYKRTSAMLSEIIAEDRQHLSLIQRHGWQGTDEGKHTGDVADEPEVKPSA</sequence>
<protein>
    <submittedName>
        <fullName evidence="2">Glutathione-regulated potassium-efflux system protein KefC</fullName>
    </submittedName>
</protein>
<dbReference type="EMBL" id="JAAJRM010000059">
    <property type="protein sequence ID" value="NGF45198.1"/>
    <property type="molecule type" value="Genomic_DNA"/>
</dbReference>
<feature type="non-terminal residue" evidence="2">
    <location>
        <position position="1"/>
    </location>
</feature>